<dbReference type="EMBL" id="DXDU01000074">
    <property type="protein sequence ID" value="HIY26447.1"/>
    <property type="molecule type" value="Genomic_DNA"/>
</dbReference>
<evidence type="ECO:0000313" key="2">
    <source>
        <dbReference type="EMBL" id="HIY26447.1"/>
    </source>
</evidence>
<evidence type="ECO:0000256" key="1">
    <source>
        <dbReference type="SAM" id="Phobius"/>
    </source>
</evidence>
<comment type="caution">
    <text evidence="2">The sequence shown here is derived from an EMBL/GenBank/DDBJ whole genome shotgun (WGS) entry which is preliminary data.</text>
</comment>
<evidence type="ECO:0000313" key="3">
    <source>
        <dbReference type="Proteomes" id="UP000823915"/>
    </source>
</evidence>
<sequence length="56" mass="6189">MLEWLGAWWPTLLICLGLAALVSGILWYLWRERKQGKSSCGGGCAGCPMHGSCHKR</sequence>
<dbReference type="Proteomes" id="UP000823915">
    <property type="component" value="Unassembled WGS sequence"/>
</dbReference>
<proteinExistence type="predicted"/>
<keyword evidence="1" id="KW-0472">Membrane</keyword>
<name>A0A9D1YCJ0_9FIRM</name>
<gene>
    <name evidence="2" type="ORF">H9838_04635</name>
</gene>
<organism evidence="2 3">
    <name type="scientific">Candidatus Acutalibacter pullistercoris</name>
    <dbReference type="NCBI Taxonomy" id="2838418"/>
    <lineage>
        <taxon>Bacteria</taxon>
        <taxon>Bacillati</taxon>
        <taxon>Bacillota</taxon>
        <taxon>Clostridia</taxon>
        <taxon>Eubacteriales</taxon>
        <taxon>Acutalibacteraceae</taxon>
        <taxon>Acutalibacter</taxon>
    </lineage>
</organism>
<reference evidence="2" key="2">
    <citation type="submission" date="2021-04" db="EMBL/GenBank/DDBJ databases">
        <authorList>
            <person name="Gilroy R."/>
        </authorList>
    </citation>
    <scope>NUCLEOTIDE SEQUENCE</scope>
    <source>
        <strain evidence="2">1282</strain>
    </source>
</reference>
<accession>A0A9D1YCJ0</accession>
<keyword evidence="1" id="KW-0812">Transmembrane</keyword>
<reference evidence="2" key="1">
    <citation type="journal article" date="2021" name="PeerJ">
        <title>Extensive microbial diversity within the chicken gut microbiome revealed by metagenomics and culture.</title>
        <authorList>
            <person name="Gilroy R."/>
            <person name="Ravi A."/>
            <person name="Getino M."/>
            <person name="Pursley I."/>
            <person name="Horton D.L."/>
            <person name="Alikhan N.F."/>
            <person name="Baker D."/>
            <person name="Gharbi K."/>
            <person name="Hall N."/>
            <person name="Watson M."/>
            <person name="Adriaenssens E.M."/>
            <person name="Foster-Nyarko E."/>
            <person name="Jarju S."/>
            <person name="Secka A."/>
            <person name="Antonio M."/>
            <person name="Oren A."/>
            <person name="Chaudhuri R.R."/>
            <person name="La Ragione R."/>
            <person name="Hildebrand F."/>
            <person name="Pallen M.J."/>
        </authorList>
    </citation>
    <scope>NUCLEOTIDE SEQUENCE</scope>
    <source>
        <strain evidence="2">1282</strain>
    </source>
</reference>
<feature type="transmembrane region" description="Helical" evidence="1">
    <location>
        <begin position="6"/>
        <end position="29"/>
    </location>
</feature>
<dbReference type="Pfam" id="PF12669">
    <property type="entry name" value="FeoB_associated"/>
    <property type="match status" value="1"/>
</dbReference>
<protein>
    <submittedName>
        <fullName evidence="2">FeoB-associated Cys-rich membrane protein</fullName>
    </submittedName>
</protein>
<dbReference type="AlphaFoldDB" id="A0A9D1YCJ0"/>
<keyword evidence="1" id="KW-1133">Transmembrane helix</keyword>